<dbReference type="SUPFAM" id="SSF52047">
    <property type="entry name" value="RNI-like"/>
    <property type="match status" value="1"/>
</dbReference>
<accession>A0A8H7D988</accession>
<reference evidence="1" key="1">
    <citation type="submission" date="2020-05" db="EMBL/GenBank/DDBJ databases">
        <title>Mycena genomes resolve the evolution of fungal bioluminescence.</title>
        <authorList>
            <person name="Tsai I.J."/>
        </authorList>
    </citation>
    <scope>NUCLEOTIDE SEQUENCE</scope>
    <source>
        <strain evidence="1">160909Yilan</strain>
    </source>
</reference>
<evidence type="ECO:0008006" key="3">
    <source>
        <dbReference type="Google" id="ProtNLM"/>
    </source>
</evidence>
<keyword evidence="2" id="KW-1185">Reference proteome</keyword>
<proteinExistence type="predicted"/>
<dbReference type="AlphaFoldDB" id="A0A8H7D988"/>
<evidence type="ECO:0000313" key="2">
    <source>
        <dbReference type="Proteomes" id="UP000623467"/>
    </source>
</evidence>
<evidence type="ECO:0000313" key="1">
    <source>
        <dbReference type="EMBL" id="KAF7366969.1"/>
    </source>
</evidence>
<dbReference type="OrthoDB" id="3010166at2759"/>
<dbReference type="Proteomes" id="UP000623467">
    <property type="component" value="Unassembled WGS sequence"/>
</dbReference>
<protein>
    <recommendedName>
        <fullName evidence="3">F-box domain-containing protein</fullName>
    </recommendedName>
</protein>
<name>A0A8H7D988_9AGAR</name>
<comment type="caution">
    <text evidence="1">The sequence shown here is derived from an EMBL/GenBank/DDBJ whole genome shotgun (WGS) entry which is preliminary data.</text>
</comment>
<gene>
    <name evidence="1" type="ORF">MSAN_00955600</name>
</gene>
<organism evidence="1 2">
    <name type="scientific">Mycena sanguinolenta</name>
    <dbReference type="NCBI Taxonomy" id="230812"/>
    <lineage>
        <taxon>Eukaryota</taxon>
        <taxon>Fungi</taxon>
        <taxon>Dikarya</taxon>
        <taxon>Basidiomycota</taxon>
        <taxon>Agaricomycotina</taxon>
        <taxon>Agaricomycetes</taxon>
        <taxon>Agaricomycetidae</taxon>
        <taxon>Agaricales</taxon>
        <taxon>Marasmiineae</taxon>
        <taxon>Mycenaceae</taxon>
        <taxon>Mycena</taxon>
    </lineage>
</organism>
<sequence length="367" mass="42120">MSVLIRRAPRERNSIIGWFPNELLMGVMRYSSQLDLVALSRTSRLCYDIAMRLLYHTVTLSTGTQIESWLRTMESTEHPTLSLVLCDHVRRFTITNLDVEWEPNRFLNTIQTLKNLSSQTVEALISILAQLHHLEFLELTDGIEFTDTLLDCLYFKTLFEFEYRAADSQISSLLPSFLNQHPTITHLSLVNYNGPLQQWDTIHLPNLTKYMGPNFLIPLFTSESIRMLTEACLGANRSSDDLDIEAALLRLATMPALHRLVIVHDMEDSTLFRSVANHVPRIGILRFGKAKGFLIQMSSEDTHEIAVGLEKFDRLSNLSFVGVYNGKGLECDDRPTIELWSRACKSLSSIGLHYNWWDQSEGHWERM</sequence>
<dbReference type="EMBL" id="JACAZH010000006">
    <property type="protein sequence ID" value="KAF7366969.1"/>
    <property type="molecule type" value="Genomic_DNA"/>
</dbReference>